<dbReference type="InterPro" id="IPR002110">
    <property type="entry name" value="Ankyrin_rpt"/>
</dbReference>
<name>A0A220UFP8_9MICO</name>
<evidence type="ECO:0000313" key="5">
    <source>
        <dbReference type="EMBL" id="ASK66712.1"/>
    </source>
</evidence>
<evidence type="ECO:0000256" key="3">
    <source>
        <dbReference type="PROSITE-ProRule" id="PRU00023"/>
    </source>
</evidence>
<keyword evidence="6" id="KW-1185">Reference proteome</keyword>
<dbReference type="PROSITE" id="PS50297">
    <property type="entry name" value="ANK_REP_REGION"/>
    <property type="match status" value="2"/>
</dbReference>
<dbReference type="AlphaFoldDB" id="A0A220UFP8"/>
<dbReference type="SUPFAM" id="SSF48403">
    <property type="entry name" value="Ankyrin repeat"/>
    <property type="match status" value="1"/>
</dbReference>
<keyword evidence="2 3" id="KW-0040">ANK repeat</keyword>
<dbReference type="PROSITE" id="PS50088">
    <property type="entry name" value="ANK_REPEAT"/>
    <property type="match status" value="2"/>
</dbReference>
<feature type="repeat" description="ANK" evidence="3">
    <location>
        <begin position="66"/>
        <end position="98"/>
    </location>
</feature>
<dbReference type="Pfam" id="PF12796">
    <property type="entry name" value="Ank_2"/>
    <property type="match status" value="1"/>
</dbReference>
<gene>
    <name evidence="5" type="ORF">CFK39_13840</name>
</gene>
<dbReference type="KEGG" id="brv:CFK39_13840"/>
<dbReference type="EMBL" id="CP022316">
    <property type="protein sequence ID" value="ASK66712.1"/>
    <property type="molecule type" value="Genomic_DNA"/>
</dbReference>
<feature type="region of interest" description="Disordered" evidence="4">
    <location>
        <begin position="1"/>
        <end position="26"/>
    </location>
</feature>
<dbReference type="SMART" id="SM00248">
    <property type="entry name" value="ANK"/>
    <property type="match status" value="3"/>
</dbReference>
<evidence type="ECO:0000256" key="2">
    <source>
        <dbReference type="ARBA" id="ARBA00023043"/>
    </source>
</evidence>
<dbReference type="Gene3D" id="1.25.40.20">
    <property type="entry name" value="Ankyrin repeat-containing domain"/>
    <property type="match status" value="1"/>
</dbReference>
<dbReference type="PANTHER" id="PTHR24171">
    <property type="entry name" value="ANKYRIN REPEAT DOMAIN-CONTAINING PROTEIN 39-RELATED"/>
    <property type="match status" value="1"/>
</dbReference>
<evidence type="ECO:0000256" key="1">
    <source>
        <dbReference type="ARBA" id="ARBA00022737"/>
    </source>
</evidence>
<proteinExistence type="predicted"/>
<dbReference type="Proteomes" id="UP000198398">
    <property type="component" value="Chromosome"/>
</dbReference>
<accession>A0A220UFP8</accession>
<dbReference type="PRINTS" id="PR01415">
    <property type="entry name" value="ANKYRIN"/>
</dbReference>
<dbReference type="InterPro" id="IPR036770">
    <property type="entry name" value="Ankyrin_rpt-contain_sf"/>
</dbReference>
<evidence type="ECO:0000313" key="6">
    <source>
        <dbReference type="Proteomes" id="UP000198398"/>
    </source>
</evidence>
<feature type="repeat" description="ANK" evidence="3">
    <location>
        <begin position="99"/>
        <end position="131"/>
    </location>
</feature>
<reference evidence="6" key="1">
    <citation type="submission" date="2017-07" db="EMBL/GenBank/DDBJ databases">
        <title>Brachybacterium sp. VR2415.</title>
        <authorList>
            <person name="Tak E.J."/>
            <person name="Bae J.-W."/>
        </authorList>
    </citation>
    <scope>NUCLEOTIDE SEQUENCE [LARGE SCALE GENOMIC DNA]</scope>
    <source>
        <strain evidence="6">VR2415</strain>
    </source>
</reference>
<keyword evidence="1" id="KW-0677">Repeat</keyword>
<organism evidence="5 6">
    <name type="scientific">Brachybacterium avium</name>
    <dbReference type="NCBI Taxonomy" id="2017485"/>
    <lineage>
        <taxon>Bacteria</taxon>
        <taxon>Bacillati</taxon>
        <taxon>Actinomycetota</taxon>
        <taxon>Actinomycetes</taxon>
        <taxon>Micrococcales</taxon>
        <taxon>Dermabacteraceae</taxon>
        <taxon>Brachybacterium</taxon>
    </lineage>
</organism>
<evidence type="ECO:0000256" key="4">
    <source>
        <dbReference type="SAM" id="MobiDB-lite"/>
    </source>
</evidence>
<protein>
    <submittedName>
        <fullName evidence="5">Uncharacterized protein</fullName>
    </submittedName>
</protein>
<sequence>MSASYPGAVNEDTRTQPTSPEDPVSTEDEAVIALAHSLLDAARTGDAAALLSLVDQGAPVDLRDGAGNSPLMLAAYHGHAELVRELAARGADVDLVNDRGQSPLAGVAFKGFTDVAEVLLEAGADPALGTPSALDTAVYFERAEMVALIEARRA</sequence>